<feature type="transmembrane region" description="Helical" evidence="1">
    <location>
        <begin position="86"/>
        <end position="105"/>
    </location>
</feature>
<gene>
    <name evidence="2" type="ORF">RFI_11930</name>
</gene>
<keyword evidence="1" id="KW-0812">Transmembrane</keyword>
<keyword evidence="1" id="KW-0472">Membrane</keyword>
<comment type="caution">
    <text evidence="2">The sequence shown here is derived from an EMBL/GenBank/DDBJ whole genome shotgun (WGS) entry which is preliminary data.</text>
</comment>
<evidence type="ECO:0000313" key="2">
    <source>
        <dbReference type="EMBL" id="ETO25210.1"/>
    </source>
</evidence>
<dbReference type="EMBL" id="ASPP01008689">
    <property type="protein sequence ID" value="ETO25210.1"/>
    <property type="molecule type" value="Genomic_DNA"/>
</dbReference>
<accession>X6NFW0</accession>
<feature type="transmembrane region" description="Helical" evidence="1">
    <location>
        <begin position="165"/>
        <end position="188"/>
    </location>
</feature>
<reference evidence="2 3" key="1">
    <citation type="journal article" date="2013" name="Curr. Biol.">
        <title>The Genome of the Foraminiferan Reticulomyxa filosa.</title>
        <authorList>
            <person name="Glockner G."/>
            <person name="Hulsmann N."/>
            <person name="Schleicher M."/>
            <person name="Noegel A.A."/>
            <person name="Eichinger L."/>
            <person name="Gallinger C."/>
            <person name="Pawlowski J."/>
            <person name="Sierra R."/>
            <person name="Euteneuer U."/>
            <person name="Pillet L."/>
            <person name="Moustafa A."/>
            <person name="Platzer M."/>
            <person name="Groth M."/>
            <person name="Szafranski K."/>
            <person name="Schliwa M."/>
        </authorList>
    </citation>
    <scope>NUCLEOTIDE SEQUENCE [LARGE SCALE GENOMIC DNA]</scope>
</reference>
<dbReference type="AlphaFoldDB" id="X6NFW0"/>
<sequence length="191" mass="21541">MPSSCIVPSILLQTRACAGSALNLPGFCYFPVIAITIPTYCHCHWIVIVICSVICKTLHKFQLAGKSSRHYQCKQFRHPSQFIHNFHMLSLSLSICICICMLALTKTSVCIIDKHINDNSRGLSRYQSCQCICSLSLLPLQRLFSKGEKHMHYNTCIIHTQRLQSAIEIAVTCGKMMNLAFLCVVVIFKPF</sequence>
<feature type="transmembrane region" description="Helical" evidence="1">
    <location>
        <begin position="32"/>
        <end position="55"/>
    </location>
</feature>
<organism evidence="2 3">
    <name type="scientific">Reticulomyxa filosa</name>
    <dbReference type="NCBI Taxonomy" id="46433"/>
    <lineage>
        <taxon>Eukaryota</taxon>
        <taxon>Sar</taxon>
        <taxon>Rhizaria</taxon>
        <taxon>Retaria</taxon>
        <taxon>Foraminifera</taxon>
        <taxon>Monothalamids</taxon>
        <taxon>Reticulomyxidae</taxon>
        <taxon>Reticulomyxa</taxon>
    </lineage>
</organism>
<evidence type="ECO:0000313" key="3">
    <source>
        <dbReference type="Proteomes" id="UP000023152"/>
    </source>
</evidence>
<dbReference type="Proteomes" id="UP000023152">
    <property type="component" value="Unassembled WGS sequence"/>
</dbReference>
<keyword evidence="3" id="KW-1185">Reference proteome</keyword>
<keyword evidence="1" id="KW-1133">Transmembrane helix</keyword>
<proteinExistence type="predicted"/>
<evidence type="ECO:0000256" key="1">
    <source>
        <dbReference type="SAM" id="Phobius"/>
    </source>
</evidence>
<name>X6NFW0_RETFI</name>
<protein>
    <submittedName>
        <fullName evidence="2">Uncharacterized protein</fullName>
    </submittedName>
</protein>